<keyword evidence="1" id="KW-0112">Calmodulin-binding</keyword>
<dbReference type="SMART" id="SM00015">
    <property type="entry name" value="IQ"/>
    <property type="match status" value="2"/>
</dbReference>
<sequence>MAKKKGLFTILKRIFISEAHSDKKEKRRKWTFWKLKVKKRLPSITEPPENGTRREVNKEESVSDVGEVSQASCSGQLDSLENLEGSTSLEPPDLVSQYQMFLNKEEEVLAATRIQTAFRGYLARKALRALKGIVKLQAYIRGGAVRRQAVTTLKRLQSVVNIQSQVCGGNHKDYGEWKMFSENLLKARKSNIRRQVSIIEEEEQNPGGWITATITPTYMVATESAKAKSRSPMSSPRVRSRSFDTQLESYSPYKNKLCLTSSVMSEAPSRVRVGISNSRASAYQQRSPGKKGLIDMQ</sequence>
<organism evidence="6 7">
    <name type="scientific">Raphanus sativus</name>
    <name type="common">Radish</name>
    <name type="synonym">Raphanus raphanistrum var. sativus</name>
    <dbReference type="NCBI Taxonomy" id="3726"/>
    <lineage>
        <taxon>Eukaryota</taxon>
        <taxon>Viridiplantae</taxon>
        <taxon>Streptophyta</taxon>
        <taxon>Embryophyta</taxon>
        <taxon>Tracheophyta</taxon>
        <taxon>Spermatophyta</taxon>
        <taxon>Magnoliopsida</taxon>
        <taxon>eudicotyledons</taxon>
        <taxon>Gunneridae</taxon>
        <taxon>Pentapetalae</taxon>
        <taxon>rosids</taxon>
        <taxon>malvids</taxon>
        <taxon>Brassicales</taxon>
        <taxon>Brassicaceae</taxon>
        <taxon>Brassiceae</taxon>
        <taxon>Raphanus</taxon>
    </lineage>
</organism>
<reference evidence="6" key="1">
    <citation type="journal article" date="2019" name="Database">
        <title>The radish genome database (RadishGD): an integrated information resource for radish genomics.</title>
        <authorList>
            <person name="Yu H.J."/>
            <person name="Baek S."/>
            <person name="Lee Y.J."/>
            <person name="Cho A."/>
            <person name="Mun J.H."/>
        </authorList>
    </citation>
    <scope>NUCLEOTIDE SEQUENCE [LARGE SCALE GENOMIC DNA]</scope>
    <source>
        <strain evidence="6">cv. WK10039</strain>
    </source>
</reference>
<feature type="region of interest" description="Disordered" evidence="4">
    <location>
        <begin position="43"/>
        <end position="71"/>
    </location>
</feature>
<comment type="subunit">
    <text evidence="3">Binds to multiple calmodulin (CaM) in the presence of Ca(2+) and CaM-like proteins.</text>
</comment>
<dbReference type="InterPro" id="IPR025064">
    <property type="entry name" value="DUF4005"/>
</dbReference>
<feature type="domain" description="DUF4005" evidence="5">
    <location>
        <begin position="212"/>
        <end position="266"/>
    </location>
</feature>
<evidence type="ECO:0000313" key="6">
    <source>
        <dbReference type="Proteomes" id="UP000504610"/>
    </source>
</evidence>
<feature type="compositionally biased region" description="Polar residues" evidence="4">
    <location>
        <begin position="275"/>
        <end position="287"/>
    </location>
</feature>
<dbReference type="CDD" id="cd23767">
    <property type="entry name" value="IQCD"/>
    <property type="match status" value="1"/>
</dbReference>
<dbReference type="AlphaFoldDB" id="A0A6J0MC04"/>
<dbReference type="InterPro" id="IPR000048">
    <property type="entry name" value="IQ_motif_EF-hand-BS"/>
</dbReference>
<proteinExistence type="inferred from homology"/>
<reference evidence="7 8" key="2">
    <citation type="submission" date="2025-04" db="UniProtKB">
        <authorList>
            <consortium name="RefSeq"/>
        </authorList>
    </citation>
    <scope>IDENTIFICATION</scope>
    <source>
        <tissue evidence="7 8">Leaf</tissue>
    </source>
</reference>
<evidence type="ECO:0000256" key="4">
    <source>
        <dbReference type="SAM" id="MobiDB-lite"/>
    </source>
</evidence>
<evidence type="ECO:0000256" key="3">
    <source>
        <dbReference type="ARBA" id="ARBA00024378"/>
    </source>
</evidence>
<dbReference type="Pfam" id="PF13178">
    <property type="entry name" value="DUF4005"/>
    <property type="match status" value="1"/>
</dbReference>
<name>A0A6J0MC04_RAPSA</name>
<evidence type="ECO:0000259" key="5">
    <source>
        <dbReference type="Pfam" id="PF13178"/>
    </source>
</evidence>
<dbReference type="RefSeq" id="XP_018469067.1">
    <property type="nucleotide sequence ID" value="XM_018613565.2"/>
</dbReference>
<protein>
    <submittedName>
        <fullName evidence="7 8">Protein IQ-DOMAIN 11</fullName>
    </submittedName>
</protein>
<dbReference type="RefSeq" id="XP_018469066.1">
    <property type="nucleotide sequence ID" value="XM_018613564.2"/>
</dbReference>
<dbReference type="PANTHER" id="PTHR32295:SF41">
    <property type="entry name" value="PROTEIN IQ-DOMAIN 11"/>
    <property type="match status" value="1"/>
</dbReference>
<dbReference type="KEGG" id="rsz:108840736"/>
<gene>
    <name evidence="7 8 9" type="primary">LOC108840736</name>
</gene>
<evidence type="ECO:0000313" key="8">
    <source>
        <dbReference type="RefSeq" id="XP_018469067.1"/>
    </source>
</evidence>
<evidence type="ECO:0000256" key="1">
    <source>
        <dbReference type="ARBA" id="ARBA00022860"/>
    </source>
</evidence>
<feature type="region of interest" description="Disordered" evidence="4">
    <location>
        <begin position="274"/>
        <end position="297"/>
    </location>
</feature>
<evidence type="ECO:0000313" key="7">
    <source>
        <dbReference type="RefSeq" id="XP_018469066.1"/>
    </source>
</evidence>
<evidence type="ECO:0000256" key="2">
    <source>
        <dbReference type="ARBA" id="ARBA00024341"/>
    </source>
</evidence>
<dbReference type="Gene3D" id="1.20.5.190">
    <property type="match status" value="1"/>
</dbReference>
<dbReference type="RefSeq" id="XP_018469069.1">
    <property type="nucleotide sequence ID" value="XM_018613567.2"/>
</dbReference>
<dbReference type="PANTHER" id="PTHR32295">
    <property type="entry name" value="IQ-DOMAIN 5-RELATED"/>
    <property type="match status" value="1"/>
</dbReference>
<dbReference type="Proteomes" id="UP000504610">
    <property type="component" value="Chromosome 2"/>
</dbReference>
<feature type="compositionally biased region" description="Basic and acidic residues" evidence="4">
    <location>
        <begin position="51"/>
        <end position="61"/>
    </location>
</feature>
<dbReference type="GO" id="GO:0005516">
    <property type="term" value="F:calmodulin binding"/>
    <property type="evidence" value="ECO:0007669"/>
    <property type="project" value="UniProtKB-KW"/>
</dbReference>
<accession>A0A6J0MC04</accession>
<keyword evidence="6" id="KW-1185">Reference proteome</keyword>
<dbReference type="GeneID" id="108840736"/>
<dbReference type="OrthoDB" id="696085at2759"/>
<comment type="similarity">
    <text evidence="2">Belongs to the IQD family.</text>
</comment>
<dbReference type="Pfam" id="PF00612">
    <property type="entry name" value="IQ"/>
    <property type="match status" value="2"/>
</dbReference>
<dbReference type="PROSITE" id="PS50096">
    <property type="entry name" value="IQ"/>
    <property type="match status" value="2"/>
</dbReference>
<evidence type="ECO:0000313" key="9">
    <source>
        <dbReference type="RefSeq" id="XP_018469069.1"/>
    </source>
</evidence>